<evidence type="ECO:0000313" key="2">
    <source>
        <dbReference type="Proteomes" id="UP001060215"/>
    </source>
</evidence>
<organism evidence="1 2">
    <name type="scientific">Camellia lanceoleosa</name>
    <dbReference type="NCBI Taxonomy" id="1840588"/>
    <lineage>
        <taxon>Eukaryota</taxon>
        <taxon>Viridiplantae</taxon>
        <taxon>Streptophyta</taxon>
        <taxon>Embryophyta</taxon>
        <taxon>Tracheophyta</taxon>
        <taxon>Spermatophyta</taxon>
        <taxon>Magnoliopsida</taxon>
        <taxon>eudicotyledons</taxon>
        <taxon>Gunneridae</taxon>
        <taxon>Pentapetalae</taxon>
        <taxon>asterids</taxon>
        <taxon>Ericales</taxon>
        <taxon>Theaceae</taxon>
        <taxon>Camellia</taxon>
    </lineage>
</organism>
<evidence type="ECO:0000313" key="1">
    <source>
        <dbReference type="EMBL" id="KAI8032935.1"/>
    </source>
</evidence>
<dbReference type="EMBL" id="CM045758">
    <property type="protein sequence ID" value="KAI8032935.1"/>
    <property type="molecule type" value="Genomic_DNA"/>
</dbReference>
<accession>A0ACC0J4P6</accession>
<protein>
    <submittedName>
        <fullName evidence="1">Nuclear pore complex protein GP210</fullName>
    </submittedName>
</protein>
<comment type="caution">
    <text evidence="1">The sequence shown here is derived from an EMBL/GenBank/DDBJ whole genome shotgun (WGS) entry which is preliminary data.</text>
</comment>
<sequence length="113" mass="12436">MRSKESLQSQSVQVSKSLFSRDDVSHVASSMWGVFSDLYVVKGTGIGHKIVSVDLLEPQFEHMADKIVLSVAEAMSLDPPSPVFVLIGATVRYCLKVIRGNIPQGDALNQRKY</sequence>
<reference evidence="1 2" key="1">
    <citation type="journal article" date="2022" name="Plant J.">
        <title>Chromosome-level genome of Camellia lanceoleosa provides a valuable resource for understanding genome evolution and self-incompatibility.</title>
        <authorList>
            <person name="Gong W."/>
            <person name="Xiao S."/>
            <person name="Wang L."/>
            <person name="Liao Z."/>
            <person name="Chang Y."/>
            <person name="Mo W."/>
            <person name="Hu G."/>
            <person name="Li W."/>
            <person name="Zhao G."/>
            <person name="Zhu H."/>
            <person name="Hu X."/>
            <person name="Ji K."/>
            <person name="Xiang X."/>
            <person name="Song Q."/>
            <person name="Yuan D."/>
            <person name="Jin S."/>
            <person name="Zhang L."/>
        </authorList>
    </citation>
    <scope>NUCLEOTIDE SEQUENCE [LARGE SCALE GENOMIC DNA]</scope>
    <source>
        <strain evidence="1">SQ_2022a</strain>
    </source>
</reference>
<gene>
    <name evidence="1" type="ORF">LOK49_LG01G00683</name>
</gene>
<proteinExistence type="predicted"/>
<dbReference type="Proteomes" id="UP001060215">
    <property type="component" value="Chromosome 1"/>
</dbReference>
<name>A0ACC0J4P6_9ERIC</name>
<keyword evidence="2" id="KW-1185">Reference proteome</keyword>